<feature type="region of interest" description="Disordered" evidence="12">
    <location>
        <begin position="109"/>
        <end position="139"/>
    </location>
</feature>
<dbReference type="GO" id="GO:0015031">
    <property type="term" value="P:protein transport"/>
    <property type="evidence" value="ECO:0007669"/>
    <property type="project" value="UniProtKB-KW"/>
</dbReference>
<dbReference type="Gene3D" id="2.130.10.10">
    <property type="entry name" value="YVTN repeat-like/Quinoprotein amine dehydrogenase"/>
    <property type="match status" value="1"/>
</dbReference>
<dbReference type="InterPro" id="IPR045260">
    <property type="entry name" value="Sec12-like"/>
</dbReference>
<gene>
    <name evidence="14" type="ORF">LOTGIDRAFT_232981</name>
</gene>
<evidence type="ECO:0000256" key="11">
    <source>
        <dbReference type="PROSITE-ProRule" id="PRU00221"/>
    </source>
</evidence>
<evidence type="ECO:0000313" key="14">
    <source>
        <dbReference type="EMBL" id="ESO92505.1"/>
    </source>
</evidence>
<dbReference type="STRING" id="225164.V4ABP7"/>
<feature type="transmembrane region" description="Helical" evidence="13">
    <location>
        <begin position="393"/>
        <end position="414"/>
    </location>
</feature>
<dbReference type="HOGENOM" id="CLU_054579_0_0_1"/>
<accession>V4ABP7</accession>
<comment type="subcellular location">
    <subcellularLocation>
        <location evidence="1">Endoplasmic reticulum membrane</location>
        <topology evidence="1">Single-pass membrane protein</topology>
    </subcellularLocation>
</comment>
<reference evidence="14 15" key="1">
    <citation type="journal article" date="2013" name="Nature">
        <title>Insights into bilaterian evolution from three spiralian genomes.</title>
        <authorList>
            <person name="Simakov O."/>
            <person name="Marletaz F."/>
            <person name="Cho S.J."/>
            <person name="Edsinger-Gonzales E."/>
            <person name="Havlak P."/>
            <person name="Hellsten U."/>
            <person name="Kuo D.H."/>
            <person name="Larsson T."/>
            <person name="Lv J."/>
            <person name="Arendt D."/>
            <person name="Savage R."/>
            <person name="Osoegawa K."/>
            <person name="de Jong P."/>
            <person name="Grimwood J."/>
            <person name="Chapman J.A."/>
            <person name="Shapiro H."/>
            <person name="Aerts A."/>
            <person name="Otillar R.P."/>
            <person name="Terry A.Y."/>
            <person name="Boore J.L."/>
            <person name="Grigoriev I.V."/>
            <person name="Lindberg D.R."/>
            <person name="Seaver E.C."/>
            <person name="Weisblat D.A."/>
            <person name="Putnam N.H."/>
            <person name="Rokhsar D.S."/>
        </authorList>
    </citation>
    <scope>NUCLEOTIDE SEQUENCE [LARGE SCALE GENOMIC DNA]</scope>
</reference>
<dbReference type="OMA" id="YYVQPRI"/>
<dbReference type="OrthoDB" id="2013972at2759"/>
<evidence type="ECO:0000256" key="9">
    <source>
        <dbReference type="ARBA" id="ARBA00022989"/>
    </source>
</evidence>
<dbReference type="GeneID" id="20249113"/>
<dbReference type="PROSITE" id="PS50082">
    <property type="entry name" value="WD_REPEATS_2"/>
    <property type="match status" value="2"/>
</dbReference>
<keyword evidence="10 13" id="KW-0472">Membrane</keyword>
<evidence type="ECO:0000256" key="7">
    <source>
        <dbReference type="ARBA" id="ARBA00022892"/>
    </source>
</evidence>
<keyword evidence="5" id="KW-0677">Repeat</keyword>
<dbReference type="PANTHER" id="PTHR23284">
    <property type="entry name" value="PROLACTIN REGULATORY ELEMENT BINDING PROTEIN"/>
    <property type="match status" value="1"/>
</dbReference>
<evidence type="ECO:0000256" key="13">
    <source>
        <dbReference type="SAM" id="Phobius"/>
    </source>
</evidence>
<keyword evidence="7" id="KW-0931">ER-Golgi transport</keyword>
<organism evidence="14 15">
    <name type="scientific">Lottia gigantea</name>
    <name type="common">Giant owl limpet</name>
    <dbReference type="NCBI Taxonomy" id="225164"/>
    <lineage>
        <taxon>Eukaryota</taxon>
        <taxon>Metazoa</taxon>
        <taxon>Spiralia</taxon>
        <taxon>Lophotrochozoa</taxon>
        <taxon>Mollusca</taxon>
        <taxon>Gastropoda</taxon>
        <taxon>Patellogastropoda</taxon>
        <taxon>Lottioidea</taxon>
        <taxon>Lottiidae</taxon>
        <taxon>Lottia</taxon>
    </lineage>
</organism>
<keyword evidence="6" id="KW-0256">Endoplasmic reticulum</keyword>
<dbReference type="InterPro" id="IPR036322">
    <property type="entry name" value="WD40_repeat_dom_sf"/>
</dbReference>
<dbReference type="CTD" id="20249113"/>
<dbReference type="Proteomes" id="UP000030746">
    <property type="component" value="Unassembled WGS sequence"/>
</dbReference>
<evidence type="ECO:0000256" key="3">
    <source>
        <dbReference type="ARBA" id="ARBA00022574"/>
    </source>
</evidence>
<evidence type="ECO:0000313" key="15">
    <source>
        <dbReference type="Proteomes" id="UP000030746"/>
    </source>
</evidence>
<dbReference type="PANTHER" id="PTHR23284:SF0">
    <property type="entry name" value="PROLACTIN REGULATORY ELEMENT-BINDING PROTEIN"/>
    <property type="match status" value="1"/>
</dbReference>
<evidence type="ECO:0000256" key="12">
    <source>
        <dbReference type="SAM" id="MobiDB-lite"/>
    </source>
</evidence>
<keyword evidence="2" id="KW-0813">Transport</keyword>
<evidence type="ECO:0000256" key="5">
    <source>
        <dbReference type="ARBA" id="ARBA00022737"/>
    </source>
</evidence>
<sequence>MASRKGLSLAKTDFPLYCVRSLGDRHFLIAGGGGQAKTGIPNAIEIYELKLIDGRISAVSVGRHDTGTQAVMNCTSFYDGRNHQLAVGQDEMCCLYSLKYSVIPVSKKHTEENSTKNRKKEADTKKKENEEKTDNKKAETKQIKFDVTEIKSIPTDFDKEGGFQKVVRFSPNHKFFATGGVDGHLRVWKYPDCDKIFDIKAHDSDIDDIDISPAGDRIATVSRDHTGCVWKSDNGEEVIGLVNSNLKGYRYRCCRYGLVEGKQDKCNLYTISIPITRSSKPLPCYITTFDHKKYSIRKQAKAGTEVLSSLAVSEDGIYLGVGTLSGSVAVYISFSLQKLYYVKAAHGIFVTGVEFMSNSESCQAITGDKDFTLLSISADNTVKLHQVNPRGSISALWIIIGFVILVYFLFWLLAELGV</sequence>
<feature type="repeat" description="WD" evidence="11">
    <location>
        <begin position="199"/>
        <end position="240"/>
    </location>
</feature>
<dbReference type="GO" id="GO:0005789">
    <property type="term" value="C:endoplasmic reticulum membrane"/>
    <property type="evidence" value="ECO:0007669"/>
    <property type="project" value="UniProtKB-SubCell"/>
</dbReference>
<keyword evidence="9 13" id="KW-1133">Transmembrane helix</keyword>
<dbReference type="InterPro" id="IPR001680">
    <property type="entry name" value="WD40_rpt"/>
</dbReference>
<evidence type="ECO:0000256" key="10">
    <source>
        <dbReference type="ARBA" id="ARBA00023136"/>
    </source>
</evidence>
<keyword evidence="15" id="KW-1185">Reference proteome</keyword>
<dbReference type="Pfam" id="PF00400">
    <property type="entry name" value="WD40"/>
    <property type="match status" value="2"/>
</dbReference>
<feature type="repeat" description="WD" evidence="11">
    <location>
        <begin position="167"/>
        <end position="189"/>
    </location>
</feature>
<dbReference type="KEGG" id="lgi:LOTGIDRAFT_232981"/>
<dbReference type="GO" id="GO:0003400">
    <property type="term" value="P:regulation of COPII vesicle coating"/>
    <property type="evidence" value="ECO:0007669"/>
    <property type="project" value="TreeGrafter"/>
</dbReference>
<evidence type="ECO:0000256" key="8">
    <source>
        <dbReference type="ARBA" id="ARBA00022927"/>
    </source>
</evidence>
<protein>
    <submittedName>
        <fullName evidence="14">Uncharacterized protein</fullName>
    </submittedName>
</protein>
<dbReference type="AlphaFoldDB" id="V4ABP7"/>
<evidence type="ECO:0000256" key="2">
    <source>
        <dbReference type="ARBA" id="ARBA00022448"/>
    </source>
</evidence>
<dbReference type="RefSeq" id="XP_009056650.1">
    <property type="nucleotide sequence ID" value="XM_009058402.1"/>
</dbReference>
<feature type="transmembrane region" description="Helical" evidence="13">
    <location>
        <begin position="316"/>
        <end position="334"/>
    </location>
</feature>
<proteinExistence type="predicted"/>
<evidence type="ECO:0000256" key="4">
    <source>
        <dbReference type="ARBA" id="ARBA00022692"/>
    </source>
</evidence>
<name>V4ABP7_LOTGI</name>
<keyword evidence="4 13" id="KW-0812">Transmembrane</keyword>
<evidence type="ECO:0000256" key="6">
    <source>
        <dbReference type="ARBA" id="ARBA00022824"/>
    </source>
</evidence>
<dbReference type="InterPro" id="IPR015943">
    <property type="entry name" value="WD40/YVTN_repeat-like_dom_sf"/>
</dbReference>
<dbReference type="SUPFAM" id="SSF50978">
    <property type="entry name" value="WD40 repeat-like"/>
    <property type="match status" value="1"/>
</dbReference>
<dbReference type="GO" id="GO:0006888">
    <property type="term" value="P:endoplasmic reticulum to Golgi vesicle-mediated transport"/>
    <property type="evidence" value="ECO:0007669"/>
    <property type="project" value="TreeGrafter"/>
</dbReference>
<keyword evidence="3 11" id="KW-0853">WD repeat</keyword>
<evidence type="ECO:0000256" key="1">
    <source>
        <dbReference type="ARBA" id="ARBA00004389"/>
    </source>
</evidence>
<keyword evidence="8" id="KW-0653">Protein transport</keyword>
<dbReference type="GO" id="GO:0005085">
    <property type="term" value="F:guanyl-nucleotide exchange factor activity"/>
    <property type="evidence" value="ECO:0007669"/>
    <property type="project" value="InterPro"/>
</dbReference>
<dbReference type="SMART" id="SM00320">
    <property type="entry name" value="WD40"/>
    <property type="match status" value="4"/>
</dbReference>
<dbReference type="EMBL" id="KB202050">
    <property type="protein sequence ID" value="ESO92505.1"/>
    <property type="molecule type" value="Genomic_DNA"/>
</dbReference>